<evidence type="ECO:0000256" key="1">
    <source>
        <dbReference type="SAM" id="MobiDB-lite"/>
    </source>
</evidence>
<proteinExistence type="predicted"/>
<organism evidence="2 3">
    <name type="scientific">Seminavis robusta</name>
    <dbReference type="NCBI Taxonomy" id="568900"/>
    <lineage>
        <taxon>Eukaryota</taxon>
        <taxon>Sar</taxon>
        <taxon>Stramenopiles</taxon>
        <taxon>Ochrophyta</taxon>
        <taxon>Bacillariophyta</taxon>
        <taxon>Bacillariophyceae</taxon>
        <taxon>Bacillariophycidae</taxon>
        <taxon>Naviculales</taxon>
        <taxon>Naviculaceae</taxon>
        <taxon>Seminavis</taxon>
    </lineage>
</organism>
<comment type="caution">
    <text evidence="2">The sequence shown here is derived from an EMBL/GenBank/DDBJ whole genome shotgun (WGS) entry which is preliminary data.</text>
</comment>
<gene>
    <name evidence="2" type="ORF">SEMRO_42_G025700.1</name>
</gene>
<reference evidence="2" key="1">
    <citation type="submission" date="2020-06" db="EMBL/GenBank/DDBJ databases">
        <authorList>
            <consortium name="Plant Systems Biology data submission"/>
        </authorList>
    </citation>
    <scope>NUCLEOTIDE SEQUENCE</scope>
    <source>
        <strain evidence="2">D6</strain>
    </source>
</reference>
<accession>A0A9N8H6E8</accession>
<dbReference type="EMBL" id="CAICTM010000042">
    <property type="protein sequence ID" value="CAB9498643.1"/>
    <property type="molecule type" value="Genomic_DNA"/>
</dbReference>
<dbReference type="AlphaFoldDB" id="A0A9N8H6E8"/>
<protein>
    <submittedName>
        <fullName evidence="2">Uncharacterized protein</fullName>
    </submittedName>
</protein>
<dbReference type="Proteomes" id="UP001153069">
    <property type="component" value="Unassembled WGS sequence"/>
</dbReference>
<evidence type="ECO:0000313" key="2">
    <source>
        <dbReference type="EMBL" id="CAB9498643.1"/>
    </source>
</evidence>
<keyword evidence="3" id="KW-1185">Reference proteome</keyword>
<name>A0A9N8H6E8_9STRA</name>
<evidence type="ECO:0000313" key="3">
    <source>
        <dbReference type="Proteomes" id="UP001153069"/>
    </source>
</evidence>
<sequence>MGNSTSSPKTDKALMAMLDKNSKKQSRRSSTAKGRKSGSKKTHSEDPLLAKVLESCDLKDILSMINELKKDEEGQNLLNEFVKAQASEASTRESSEILELLDAEERSSAKFPISEIRIGRAA</sequence>
<feature type="region of interest" description="Disordered" evidence="1">
    <location>
        <begin position="1"/>
        <end position="48"/>
    </location>
</feature>